<gene>
    <name evidence="3" type="ORF">EFL26_07250</name>
</gene>
<feature type="region of interest" description="Disordered" evidence="1">
    <location>
        <begin position="94"/>
        <end position="160"/>
    </location>
</feature>
<feature type="transmembrane region" description="Helical" evidence="2">
    <location>
        <begin position="66"/>
        <end position="86"/>
    </location>
</feature>
<dbReference type="OrthoDB" id="5244024at2"/>
<dbReference type="AlphaFoldDB" id="A0A3N0GU72"/>
<evidence type="ECO:0000313" key="4">
    <source>
        <dbReference type="Proteomes" id="UP000279994"/>
    </source>
</evidence>
<feature type="compositionally biased region" description="Basic and acidic residues" evidence="1">
    <location>
        <begin position="147"/>
        <end position="160"/>
    </location>
</feature>
<evidence type="ECO:0000256" key="2">
    <source>
        <dbReference type="SAM" id="Phobius"/>
    </source>
</evidence>
<name>A0A3N0GU72_9ACTN</name>
<feature type="compositionally biased region" description="Basic residues" evidence="1">
    <location>
        <begin position="123"/>
        <end position="139"/>
    </location>
</feature>
<dbReference type="Proteomes" id="UP000279994">
    <property type="component" value="Unassembled WGS sequence"/>
</dbReference>
<keyword evidence="2" id="KW-0472">Membrane</keyword>
<dbReference type="InterPro" id="IPR021401">
    <property type="entry name" value="DUF3040"/>
</dbReference>
<keyword evidence="4" id="KW-1185">Reference proteome</keyword>
<feature type="transmembrane region" description="Helical" evidence="2">
    <location>
        <begin position="42"/>
        <end position="60"/>
    </location>
</feature>
<evidence type="ECO:0000313" key="3">
    <source>
        <dbReference type="EMBL" id="RNM15951.1"/>
    </source>
</evidence>
<dbReference type="RefSeq" id="WP_123222205.1">
    <property type="nucleotide sequence ID" value="NZ_RJSF01000019.1"/>
</dbReference>
<feature type="compositionally biased region" description="Basic and acidic residues" evidence="1">
    <location>
        <begin position="94"/>
        <end position="118"/>
    </location>
</feature>
<protein>
    <submittedName>
        <fullName evidence="3">DUF3040 domain-containing protein</fullName>
    </submittedName>
</protein>
<reference evidence="3 4" key="1">
    <citation type="submission" date="2018-11" db="EMBL/GenBank/DDBJ databases">
        <authorList>
            <person name="Li F."/>
        </authorList>
    </citation>
    <scope>NUCLEOTIDE SEQUENCE [LARGE SCALE GENOMIC DNA]</scope>
    <source>
        <strain evidence="3 4">Gsoil 818</strain>
    </source>
</reference>
<comment type="caution">
    <text evidence="3">The sequence shown here is derived from an EMBL/GenBank/DDBJ whole genome shotgun (WGS) entry which is preliminary data.</text>
</comment>
<sequence>MPLSEEELRLLEQMERALAAEDPKFVSALQGRTLRRVARMRTIAAAVVFVGGVALLMGGAMAQMTWLGIVGFLVMLGSATIGLAAWRGHRVQEERPAPGRDARFDFDDHPPHRFEVLDGGRASKAKRPRRQPRQPRARRSGTFMQRLEQRWQHRREQGGF</sequence>
<evidence type="ECO:0000256" key="1">
    <source>
        <dbReference type="SAM" id="MobiDB-lite"/>
    </source>
</evidence>
<organism evidence="3 4">
    <name type="scientific">Nocardioides pocheonensis</name>
    <dbReference type="NCBI Taxonomy" id="661485"/>
    <lineage>
        <taxon>Bacteria</taxon>
        <taxon>Bacillati</taxon>
        <taxon>Actinomycetota</taxon>
        <taxon>Actinomycetes</taxon>
        <taxon>Propionibacteriales</taxon>
        <taxon>Nocardioidaceae</taxon>
        <taxon>Nocardioides</taxon>
    </lineage>
</organism>
<dbReference type="EMBL" id="RJSF01000019">
    <property type="protein sequence ID" value="RNM15951.1"/>
    <property type="molecule type" value="Genomic_DNA"/>
</dbReference>
<proteinExistence type="predicted"/>
<keyword evidence="2" id="KW-1133">Transmembrane helix</keyword>
<keyword evidence="2" id="KW-0812">Transmembrane</keyword>
<dbReference type="Pfam" id="PF11239">
    <property type="entry name" value="DUF3040"/>
    <property type="match status" value="1"/>
</dbReference>
<accession>A0A3N0GU72</accession>